<evidence type="ECO:0000256" key="3">
    <source>
        <dbReference type="ARBA" id="ARBA00023015"/>
    </source>
</evidence>
<dbReference type="GO" id="GO:0005634">
    <property type="term" value="C:nucleus"/>
    <property type="evidence" value="ECO:0007669"/>
    <property type="project" value="UniProtKB-SubCell"/>
</dbReference>
<dbReference type="InterPro" id="IPR000232">
    <property type="entry name" value="HSF_DNA-bd"/>
</dbReference>
<keyword evidence="12" id="KW-1185">Reference proteome</keyword>
<evidence type="ECO:0000313" key="11">
    <source>
        <dbReference type="EMBL" id="ODQ47910.1"/>
    </source>
</evidence>
<feature type="non-terminal residue" evidence="11">
    <location>
        <position position="230"/>
    </location>
</feature>
<sequence>MLSNEITSNELATAQTHDGDTISGNISSGNSKSLTALKKTNKKKPLPSVPLKRPAFVVKLWKMVNDPSNDHYISWMAKGDAFQVKDRESFMKYVLPKYFKHNNFASFVRQLNMYGWHKIQDVNSGALVQTDEVWQFENPNFLKGREDLLDNIVRNKPARENEEEEVDFKHLLTQLEQMKRNQMLISEDLKRVRQDNEMLWKENFIARERHKIQSETLDKIMRFLASIYGN</sequence>
<protein>
    <recommendedName>
        <fullName evidence="7">Heat shock transcription factor</fullName>
    </recommendedName>
    <alternativeName>
        <fullName evidence="8">Heat shock factor protein</fullName>
    </alternativeName>
</protein>
<dbReference type="InterPro" id="IPR036390">
    <property type="entry name" value="WH_DNA-bd_sf"/>
</dbReference>
<keyword evidence="6" id="KW-0539">Nucleus</keyword>
<evidence type="ECO:0000256" key="9">
    <source>
        <dbReference type="RuleBase" id="RU004020"/>
    </source>
</evidence>
<evidence type="ECO:0000256" key="2">
    <source>
        <dbReference type="ARBA" id="ARBA00006403"/>
    </source>
</evidence>
<dbReference type="EMBL" id="KV454002">
    <property type="protein sequence ID" value="ODQ47910.1"/>
    <property type="molecule type" value="Genomic_DNA"/>
</dbReference>
<dbReference type="GO" id="GO:0003700">
    <property type="term" value="F:DNA-binding transcription factor activity"/>
    <property type="evidence" value="ECO:0007669"/>
    <property type="project" value="InterPro"/>
</dbReference>
<comment type="subcellular location">
    <subcellularLocation>
        <location evidence="1">Nucleus</location>
    </subcellularLocation>
</comment>
<evidence type="ECO:0000256" key="4">
    <source>
        <dbReference type="ARBA" id="ARBA00023125"/>
    </source>
</evidence>
<name>A0A1E3NP81_9ASCO</name>
<dbReference type="PANTHER" id="PTHR10015">
    <property type="entry name" value="HEAT SHOCK TRANSCRIPTION FACTOR"/>
    <property type="match status" value="1"/>
</dbReference>
<dbReference type="STRING" id="763406.A0A1E3NP81"/>
<dbReference type="PROSITE" id="PS00434">
    <property type="entry name" value="HSF_DOMAIN"/>
    <property type="match status" value="1"/>
</dbReference>
<keyword evidence="4" id="KW-0238">DNA-binding</keyword>
<feature type="domain" description="HSF-type DNA-binding" evidence="10">
    <location>
        <begin position="95"/>
        <end position="119"/>
    </location>
</feature>
<evidence type="ECO:0000256" key="7">
    <source>
        <dbReference type="ARBA" id="ARBA00068818"/>
    </source>
</evidence>
<dbReference type="OrthoDB" id="60033at2759"/>
<organism evidence="11 12">
    <name type="scientific">Pichia membranifaciens NRRL Y-2026</name>
    <dbReference type="NCBI Taxonomy" id="763406"/>
    <lineage>
        <taxon>Eukaryota</taxon>
        <taxon>Fungi</taxon>
        <taxon>Dikarya</taxon>
        <taxon>Ascomycota</taxon>
        <taxon>Saccharomycotina</taxon>
        <taxon>Pichiomycetes</taxon>
        <taxon>Pichiales</taxon>
        <taxon>Pichiaceae</taxon>
        <taxon>Pichia</taxon>
    </lineage>
</organism>
<evidence type="ECO:0000256" key="8">
    <source>
        <dbReference type="ARBA" id="ARBA00084017"/>
    </source>
</evidence>
<dbReference type="Proteomes" id="UP000094455">
    <property type="component" value="Unassembled WGS sequence"/>
</dbReference>
<dbReference type="GeneID" id="30179392"/>
<keyword evidence="5" id="KW-0804">Transcription</keyword>
<proteinExistence type="inferred from homology"/>
<dbReference type="RefSeq" id="XP_019019023.1">
    <property type="nucleotide sequence ID" value="XM_019162705.1"/>
</dbReference>
<evidence type="ECO:0000256" key="1">
    <source>
        <dbReference type="ARBA" id="ARBA00004123"/>
    </source>
</evidence>
<dbReference type="InterPro" id="IPR036388">
    <property type="entry name" value="WH-like_DNA-bd_sf"/>
</dbReference>
<dbReference type="PRINTS" id="PR00056">
    <property type="entry name" value="HSFDOMAIN"/>
</dbReference>
<evidence type="ECO:0000256" key="6">
    <source>
        <dbReference type="ARBA" id="ARBA00023242"/>
    </source>
</evidence>
<evidence type="ECO:0000313" key="12">
    <source>
        <dbReference type="Proteomes" id="UP000094455"/>
    </source>
</evidence>
<dbReference type="Pfam" id="PF00447">
    <property type="entry name" value="HSF_DNA-bind"/>
    <property type="match status" value="1"/>
</dbReference>
<gene>
    <name evidence="11" type="ORF">PICMEDRAFT_31500</name>
</gene>
<evidence type="ECO:0000256" key="5">
    <source>
        <dbReference type="ARBA" id="ARBA00023163"/>
    </source>
</evidence>
<reference evidence="11 12" key="1">
    <citation type="journal article" date="2016" name="Proc. Natl. Acad. Sci. U.S.A.">
        <title>Comparative genomics of biotechnologically important yeasts.</title>
        <authorList>
            <person name="Riley R."/>
            <person name="Haridas S."/>
            <person name="Wolfe K.H."/>
            <person name="Lopes M.R."/>
            <person name="Hittinger C.T."/>
            <person name="Goeker M."/>
            <person name="Salamov A.A."/>
            <person name="Wisecaver J.H."/>
            <person name="Long T.M."/>
            <person name="Calvey C.H."/>
            <person name="Aerts A.L."/>
            <person name="Barry K.W."/>
            <person name="Choi C."/>
            <person name="Clum A."/>
            <person name="Coughlan A.Y."/>
            <person name="Deshpande S."/>
            <person name="Douglass A.P."/>
            <person name="Hanson S.J."/>
            <person name="Klenk H.-P."/>
            <person name="LaButti K.M."/>
            <person name="Lapidus A."/>
            <person name="Lindquist E.A."/>
            <person name="Lipzen A.M."/>
            <person name="Meier-Kolthoff J.P."/>
            <person name="Ohm R.A."/>
            <person name="Otillar R.P."/>
            <person name="Pangilinan J.L."/>
            <person name="Peng Y."/>
            <person name="Rokas A."/>
            <person name="Rosa C.A."/>
            <person name="Scheuner C."/>
            <person name="Sibirny A.A."/>
            <person name="Slot J.C."/>
            <person name="Stielow J.B."/>
            <person name="Sun H."/>
            <person name="Kurtzman C.P."/>
            <person name="Blackwell M."/>
            <person name="Grigoriev I.V."/>
            <person name="Jeffries T.W."/>
        </authorList>
    </citation>
    <scope>NUCLEOTIDE SEQUENCE [LARGE SCALE GENOMIC DNA]</scope>
    <source>
        <strain evidence="11 12">NRRL Y-2026</strain>
    </source>
</reference>
<dbReference type="GO" id="GO:0043565">
    <property type="term" value="F:sequence-specific DNA binding"/>
    <property type="evidence" value="ECO:0007669"/>
    <property type="project" value="InterPro"/>
</dbReference>
<comment type="similarity">
    <text evidence="2 9">Belongs to the HSF family.</text>
</comment>
<dbReference type="SUPFAM" id="SSF46785">
    <property type="entry name" value="Winged helix' DNA-binding domain"/>
    <property type="match status" value="1"/>
</dbReference>
<evidence type="ECO:0000259" key="10">
    <source>
        <dbReference type="PROSITE" id="PS00434"/>
    </source>
</evidence>
<dbReference type="PANTHER" id="PTHR10015:SF427">
    <property type="entry name" value="HEAT SHOCK FACTOR PROTEIN"/>
    <property type="match status" value="1"/>
</dbReference>
<keyword evidence="3" id="KW-0805">Transcription regulation</keyword>
<dbReference type="FunFam" id="1.10.10.10:FF:000027">
    <property type="entry name" value="Heat shock transcription factor 1"/>
    <property type="match status" value="1"/>
</dbReference>
<dbReference type="AlphaFoldDB" id="A0A1E3NP81"/>
<dbReference type="Gene3D" id="1.10.10.10">
    <property type="entry name" value="Winged helix-like DNA-binding domain superfamily/Winged helix DNA-binding domain"/>
    <property type="match status" value="1"/>
</dbReference>
<accession>A0A1E3NP81</accession>
<dbReference type="SMART" id="SM00415">
    <property type="entry name" value="HSF"/>
    <property type="match status" value="1"/>
</dbReference>